<reference evidence="4" key="1">
    <citation type="submission" date="2016-10" db="EMBL/GenBank/DDBJ databases">
        <authorList>
            <person name="Varghese N."/>
            <person name="Submissions S."/>
        </authorList>
    </citation>
    <scope>NUCLEOTIDE SEQUENCE [LARGE SCALE GENOMIC DNA]</scope>
    <source>
        <strain evidence="4">CGMCC 4.3506</strain>
    </source>
</reference>
<keyword evidence="4" id="KW-1185">Reference proteome</keyword>
<dbReference type="EMBL" id="FNCC01000001">
    <property type="protein sequence ID" value="SDF47623.1"/>
    <property type="molecule type" value="Genomic_DNA"/>
</dbReference>
<dbReference type="Proteomes" id="UP000199623">
    <property type="component" value="Unassembled WGS sequence"/>
</dbReference>
<dbReference type="AlphaFoldDB" id="A0A1G7LDS6"/>
<organism evidence="3 4">
    <name type="scientific">Lentzea fradiae</name>
    <dbReference type="NCBI Taxonomy" id="200378"/>
    <lineage>
        <taxon>Bacteria</taxon>
        <taxon>Bacillati</taxon>
        <taxon>Actinomycetota</taxon>
        <taxon>Actinomycetes</taxon>
        <taxon>Pseudonocardiales</taxon>
        <taxon>Pseudonocardiaceae</taxon>
        <taxon>Lentzea</taxon>
    </lineage>
</organism>
<evidence type="ECO:0000313" key="3">
    <source>
        <dbReference type="EMBL" id="SDF47623.1"/>
    </source>
</evidence>
<dbReference type="Pfam" id="PF13699">
    <property type="entry name" value="eCIS_core"/>
    <property type="match status" value="1"/>
</dbReference>
<feature type="compositionally biased region" description="Basic and acidic residues" evidence="1">
    <location>
        <begin position="195"/>
        <end position="207"/>
    </location>
</feature>
<feature type="domain" description="eCIS core" evidence="2">
    <location>
        <begin position="79"/>
        <end position="149"/>
    </location>
</feature>
<accession>A0A1G7LDS6</accession>
<proteinExistence type="predicted"/>
<feature type="region of interest" description="Disordered" evidence="1">
    <location>
        <begin position="184"/>
        <end position="215"/>
    </location>
</feature>
<dbReference type="OrthoDB" id="9153660at2"/>
<feature type="compositionally biased region" description="Basic and acidic residues" evidence="1">
    <location>
        <begin position="22"/>
        <end position="31"/>
    </location>
</feature>
<gene>
    <name evidence="3" type="ORF">SAMN05216553_101808</name>
</gene>
<evidence type="ECO:0000259" key="2">
    <source>
        <dbReference type="Pfam" id="PF13699"/>
    </source>
</evidence>
<feature type="region of interest" description="Disordered" evidence="1">
    <location>
        <begin position="1"/>
        <end position="32"/>
    </location>
</feature>
<feature type="compositionally biased region" description="Basic and acidic residues" evidence="1">
    <location>
        <begin position="147"/>
        <end position="158"/>
    </location>
</feature>
<dbReference type="InterPro" id="IPR025295">
    <property type="entry name" value="eCIS_core_dom"/>
</dbReference>
<feature type="region of interest" description="Disordered" evidence="1">
    <location>
        <begin position="147"/>
        <end position="172"/>
    </location>
</feature>
<feature type="compositionally biased region" description="Polar residues" evidence="1">
    <location>
        <begin position="342"/>
        <end position="354"/>
    </location>
</feature>
<feature type="region of interest" description="Disordered" evidence="1">
    <location>
        <begin position="323"/>
        <end position="360"/>
    </location>
</feature>
<protein>
    <recommendedName>
        <fullName evidence="2">eCIS core domain-containing protein</fullName>
    </recommendedName>
</protein>
<dbReference type="STRING" id="200378.SAMN05216553_101808"/>
<name>A0A1G7LDS6_9PSEU</name>
<feature type="compositionally biased region" description="Basic and acidic residues" evidence="1">
    <location>
        <begin position="1"/>
        <end position="13"/>
    </location>
</feature>
<sequence>MHTPDHRHGEAPRRGHRPAPAEARDEREPNKVLELQRLVGNAATSRFVEFARRAEEAGEEPAVQRSSVDEVVASRGDSLPAEVKRVAEASYGDDFSGVRVHRDTVAVQSAKEFGARAYTSGEHVVMPPGSDDMHTWLHELDHVRQQRRGAVEGTDRGDGVQVSTPSDRHEKEADANATLALQGYAPPAGHRHTGHEHQEHAAAHSDDGAPAVQRSPATWAEEPTIKAVEQLQAGRPGPGQEQSFWPPIVALVQEYASLNSGNLDRRREVLTALETALSAWEQNQSTRGLLSLNRSQVDKKRQVITNLRVRMGWEDHEIELLEQQQAEQPSRTPSPAQGEVETGSTRSASPAQESSGDEEPIAAVEFASGKPSQLRRRLENVPALPDSINVHAHFTDDGNLQSIRMEGLRPGASEGIGLAPEAGGGPDRTHTYVVSGSPDALQYVTGEAGDGAVGVISSGVNFDRDANYSGGAYRYAGSMDPVRRAGRQAGGGPFSFPLPASAKDRQGIHTFVNAALTAAGQQPISEGQAYERLLAHLWRRMPLNMADAVTAALQDV</sequence>
<evidence type="ECO:0000256" key="1">
    <source>
        <dbReference type="SAM" id="MobiDB-lite"/>
    </source>
</evidence>
<dbReference type="RefSeq" id="WP_090045607.1">
    <property type="nucleotide sequence ID" value="NZ_FNCC01000001.1"/>
</dbReference>
<evidence type="ECO:0000313" key="4">
    <source>
        <dbReference type="Proteomes" id="UP000199623"/>
    </source>
</evidence>